<dbReference type="InterPro" id="IPR028098">
    <property type="entry name" value="Glyco_trans_4-like_N"/>
</dbReference>
<feature type="domain" description="Glycosyltransferase subfamily 4-like N-terminal" evidence="2">
    <location>
        <begin position="14"/>
        <end position="174"/>
    </location>
</feature>
<proteinExistence type="predicted"/>
<name>A0A1G2F170_9BACT</name>
<dbReference type="Pfam" id="PF00534">
    <property type="entry name" value="Glycos_transf_1"/>
    <property type="match status" value="1"/>
</dbReference>
<dbReference type="SUPFAM" id="SSF53756">
    <property type="entry name" value="UDP-Glycosyltransferase/glycogen phosphorylase"/>
    <property type="match status" value="1"/>
</dbReference>
<evidence type="ECO:0000313" key="4">
    <source>
        <dbReference type="Proteomes" id="UP000177810"/>
    </source>
</evidence>
<dbReference type="InterPro" id="IPR050194">
    <property type="entry name" value="Glycosyltransferase_grp1"/>
</dbReference>
<feature type="domain" description="Glycosyl transferase family 1" evidence="1">
    <location>
        <begin position="185"/>
        <end position="326"/>
    </location>
</feature>
<protein>
    <recommendedName>
        <fullName evidence="5">Glycosyl transferase family 1 domain-containing protein</fullName>
    </recommendedName>
</protein>
<reference evidence="3 4" key="1">
    <citation type="journal article" date="2016" name="Nat. Commun.">
        <title>Thousands of microbial genomes shed light on interconnected biogeochemical processes in an aquifer system.</title>
        <authorList>
            <person name="Anantharaman K."/>
            <person name="Brown C.T."/>
            <person name="Hug L.A."/>
            <person name="Sharon I."/>
            <person name="Castelle C.J."/>
            <person name="Probst A.J."/>
            <person name="Thomas B.C."/>
            <person name="Singh A."/>
            <person name="Wilkins M.J."/>
            <person name="Karaoz U."/>
            <person name="Brodie E.L."/>
            <person name="Williams K.H."/>
            <person name="Hubbard S.S."/>
            <person name="Banfield J.F."/>
        </authorList>
    </citation>
    <scope>NUCLEOTIDE SEQUENCE [LARGE SCALE GENOMIC DNA]</scope>
</reference>
<dbReference type="GO" id="GO:0016757">
    <property type="term" value="F:glycosyltransferase activity"/>
    <property type="evidence" value="ECO:0007669"/>
    <property type="project" value="InterPro"/>
</dbReference>
<comment type="caution">
    <text evidence="3">The sequence shown here is derived from an EMBL/GenBank/DDBJ whole genome shotgun (WGS) entry which is preliminary data.</text>
</comment>
<dbReference type="PANTHER" id="PTHR45947:SF3">
    <property type="entry name" value="SULFOQUINOVOSYL TRANSFERASE SQD2"/>
    <property type="match status" value="1"/>
</dbReference>
<evidence type="ECO:0008006" key="5">
    <source>
        <dbReference type="Google" id="ProtNLM"/>
    </source>
</evidence>
<sequence>MPKIAIIHDYLVSYGGAEKTFKALADIFPEADIYTLFYNPKIKQRLFPNRKVHTSFLEKFPSFLRKKYQLLLPFLPIAAETMDFRDYDVVISASHSFAKGIITRPKTIHICYCFSPTRYLWDKSRPRFILHYFRVWDRQASERVDQFIAVSKTVQQRIKKYYKRESVVIYPPVQTLNPKSEILNKSKTQNPNGQKEFYLIVSQLRKYKRIDLAVEAFNKLGLELVIIGEGPEKRKLQRKANKNIKFLGWLSDEAVQEYYKNCTAFIFPSEDDFGIAPIEAMSYGKPVLAYRKGGAIETIIEGKTGEFFDYQNAAVLADGVRRLRSNLKNYDPKFISQHVQKFSKERFEKEIKEFIFKVAKSQ</sequence>
<dbReference type="InterPro" id="IPR001296">
    <property type="entry name" value="Glyco_trans_1"/>
</dbReference>
<dbReference type="AlphaFoldDB" id="A0A1G2F170"/>
<dbReference type="EMBL" id="MHMT01000032">
    <property type="protein sequence ID" value="OGZ31824.1"/>
    <property type="molecule type" value="Genomic_DNA"/>
</dbReference>
<dbReference type="PANTHER" id="PTHR45947">
    <property type="entry name" value="SULFOQUINOVOSYL TRANSFERASE SQD2"/>
    <property type="match status" value="1"/>
</dbReference>
<gene>
    <name evidence="3" type="ORF">A2V69_01015</name>
</gene>
<evidence type="ECO:0000259" key="2">
    <source>
        <dbReference type="Pfam" id="PF13439"/>
    </source>
</evidence>
<dbReference type="Gene3D" id="3.40.50.2000">
    <property type="entry name" value="Glycogen Phosphorylase B"/>
    <property type="match status" value="2"/>
</dbReference>
<evidence type="ECO:0000259" key="1">
    <source>
        <dbReference type="Pfam" id="PF00534"/>
    </source>
</evidence>
<evidence type="ECO:0000313" key="3">
    <source>
        <dbReference type="EMBL" id="OGZ31824.1"/>
    </source>
</evidence>
<organism evidence="3 4">
    <name type="scientific">Candidatus Portnoybacteria bacterium RBG_13_40_8</name>
    <dbReference type="NCBI Taxonomy" id="1801990"/>
    <lineage>
        <taxon>Bacteria</taxon>
        <taxon>Candidatus Portnoyibacteriota</taxon>
    </lineage>
</organism>
<dbReference type="STRING" id="1801990.A2V69_01015"/>
<accession>A0A1G2F170</accession>
<dbReference type="Proteomes" id="UP000177810">
    <property type="component" value="Unassembled WGS sequence"/>
</dbReference>
<dbReference type="Pfam" id="PF13439">
    <property type="entry name" value="Glyco_transf_4"/>
    <property type="match status" value="1"/>
</dbReference>